<dbReference type="GO" id="GO:0009423">
    <property type="term" value="P:chorismate biosynthetic process"/>
    <property type="evidence" value="ECO:0007669"/>
    <property type="project" value="UniProtKB-UniPathway"/>
</dbReference>
<comment type="catalytic activity">
    <reaction evidence="7 8">
        <text>D-erythrose 4-phosphate + phosphoenolpyruvate + H2O = 7-phospho-2-dehydro-3-deoxy-D-arabino-heptonate + phosphate</text>
        <dbReference type="Rhea" id="RHEA:14717"/>
        <dbReference type="ChEBI" id="CHEBI:15377"/>
        <dbReference type="ChEBI" id="CHEBI:16897"/>
        <dbReference type="ChEBI" id="CHEBI:43474"/>
        <dbReference type="ChEBI" id="CHEBI:58394"/>
        <dbReference type="ChEBI" id="CHEBI:58702"/>
        <dbReference type="EC" id="2.5.1.54"/>
    </reaction>
</comment>
<dbReference type="InterPro" id="IPR006219">
    <property type="entry name" value="DAHP_synth_1"/>
</dbReference>
<evidence type="ECO:0000256" key="7">
    <source>
        <dbReference type="ARBA" id="ARBA00047508"/>
    </source>
</evidence>
<accession>Q3MGC6</accession>
<dbReference type="AlphaFoldDB" id="Q3MGC6"/>
<dbReference type="GO" id="GO:0008652">
    <property type="term" value="P:amino acid biosynthetic process"/>
    <property type="evidence" value="ECO:0007669"/>
    <property type="project" value="UniProtKB-KW"/>
</dbReference>
<dbReference type="Gene3D" id="3.20.20.70">
    <property type="entry name" value="Aldolase class I"/>
    <property type="match status" value="1"/>
</dbReference>
<organism evidence="10 11">
    <name type="scientific">Trichormus variabilis (strain ATCC 29413 / PCC 7937)</name>
    <name type="common">Anabaena variabilis</name>
    <dbReference type="NCBI Taxonomy" id="240292"/>
    <lineage>
        <taxon>Bacteria</taxon>
        <taxon>Bacillati</taxon>
        <taxon>Cyanobacteriota</taxon>
        <taxon>Cyanophyceae</taxon>
        <taxon>Nostocales</taxon>
        <taxon>Nostocaceae</taxon>
        <taxon>Trichormus</taxon>
    </lineage>
</organism>
<comment type="pathway">
    <text evidence="2 8">Metabolic intermediate biosynthesis; chorismate biosynthesis; chorismate from D-erythrose 4-phosphate and phosphoenolpyruvate: step 1/7.</text>
</comment>
<proteinExistence type="inferred from homology"/>
<evidence type="ECO:0000256" key="6">
    <source>
        <dbReference type="ARBA" id="ARBA00023141"/>
    </source>
</evidence>
<feature type="domain" description="DAHP synthetase I/KDSA" evidence="9">
    <location>
        <begin position="74"/>
        <end position="367"/>
    </location>
</feature>
<evidence type="ECO:0000256" key="3">
    <source>
        <dbReference type="ARBA" id="ARBA00007985"/>
    </source>
</evidence>
<dbReference type="GO" id="GO:0009073">
    <property type="term" value="P:aromatic amino acid family biosynthetic process"/>
    <property type="evidence" value="ECO:0007669"/>
    <property type="project" value="UniProtKB-KW"/>
</dbReference>
<dbReference type="Pfam" id="PF00793">
    <property type="entry name" value="DAHP_synth_1"/>
    <property type="match status" value="1"/>
</dbReference>
<evidence type="ECO:0000256" key="5">
    <source>
        <dbReference type="ARBA" id="ARBA00022679"/>
    </source>
</evidence>
<keyword evidence="6 8" id="KW-0057">Aromatic amino acid biosynthesis</keyword>
<keyword evidence="5 8" id="KW-0808">Transferase</keyword>
<dbReference type="PANTHER" id="PTHR21225">
    <property type="entry name" value="PHOSPHO-2-DEHYDRO-3-DEOXYHEPTONATE ALDOLASE DAHP SYNTHETASE"/>
    <property type="match status" value="1"/>
</dbReference>
<dbReference type="EMBL" id="CP000117">
    <property type="protein sequence ID" value="ABA19960.1"/>
    <property type="molecule type" value="Genomic_DNA"/>
</dbReference>
<dbReference type="EC" id="2.5.1.54" evidence="8"/>
<evidence type="ECO:0000256" key="8">
    <source>
        <dbReference type="PIRNR" id="PIRNR001361"/>
    </source>
</evidence>
<dbReference type="InterPro" id="IPR006218">
    <property type="entry name" value="DAHP1/KDSA"/>
</dbReference>
<dbReference type="FunFam" id="3.20.20.70:FF:000005">
    <property type="entry name" value="Phospho-2-dehydro-3-deoxyheptonate aldolase"/>
    <property type="match status" value="1"/>
</dbReference>
<dbReference type="KEGG" id="ava:Ava_0334"/>
<dbReference type="Proteomes" id="UP000002533">
    <property type="component" value="Chromosome"/>
</dbReference>
<dbReference type="NCBIfam" id="NF009395">
    <property type="entry name" value="PRK12755.1"/>
    <property type="match status" value="1"/>
</dbReference>
<dbReference type="STRING" id="240292.Ava_0334"/>
<evidence type="ECO:0000259" key="9">
    <source>
        <dbReference type="Pfam" id="PF00793"/>
    </source>
</evidence>
<dbReference type="PIRSF" id="PIRSF001361">
    <property type="entry name" value="DAHP_synthase"/>
    <property type="match status" value="1"/>
</dbReference>
<dbReference type="SUPFAM" id="SSF51569">
    <property type="entry name" value="Aldolase"/>
    <property type="match status" value="1"/>
</dbReference>
<evidence type="ECO:0000313" key="11">
    <source>
        <dbReference type="Proteomes" id="UP000002533"/>
    </source>
</evidence>
<dbReference type="GO" id="GO:0003849">
    <property type="term" value="F:3-deoxy-7-phosphoheptulonate synthase activity"/>
    <property type="evidence" value="ECO:0007669"/>
    <property type="project" value="UniProtKB-EC"/>
</dbReference>
<gene>
    <name evidence="10" type="ordered locus">Ava_0334</name>
</gene>
<dbReference type="NCBIfam" id="TIGR00034">
    <property type="entry name" value="aroFGH"/>
    <property type="match status" value="1"/>
</dbReference>
<comment type="function">
    <text evidence="1 8">Stereospecific condensation of phosphoenolpyruvate (PEP) and D-erythrose-4-phosphate (E4P) giving rise to 3-deoxy-D-arabino-heptulosonate-7-phosphate (DAHP).</text>
</comment>
<evidence type="ECO:0000313" key="10">
    <source>
        <dbReference type="EMBL" id="ABA19960.1"/>
    </source>
</evidence>
<comment type="similarity">
    <text evidence="3 8">Belongs to the class-I DAHP synthase family.</text>
</comment>
<evidence type="ECO:0000256" key="1">
    <source>
        <dbReference type="ARBA" id="ARBA00003726"/>
    </source>
</evidence>
<name>Q3MGC6_TRIV2</name>
<reference evidence="11" key="1">
    <citation type="journal article" date="2014" name="Stand. Genomic Sci.">
        <title>Complete genome sequence of Anabaena variabilis ATCC 29413.</title>
        <authorList>
            <person name="Thiel T."/>
            <person name="Pratte B.S."/>
            <person name="Zhong J."/>
            <person name="Goodwin L."/>
            <person name="Copeland A."/>
            <person name="Lucas S."/>
            <person name="Han C."/>
            <person name="Pitluck S."/>
            <person name="Land M.L."/>
            <person name="Kyrpides N.C."/>
            <person name="Woyke T."/>
        </authorList>
    </citation>
    <scope>NUCLEOTIDE SEQUENCE [LARGE SCALE GENOMIC DNA]</scope>
    <source>
        <strain evidence="11">ATCC 29413 / PCC 7937</strain>
    </source>
</reference>
<dbReference type="InterPro" id="IPR013785">
    <property type="entry name" value="Aldolase_TIM"/>
</dbReference>
<dbReference type="eggNOG" id="COG0722">
    <property type="taxonomic scope" value="Bacteria"/>
</dbReference>
<evidence type="ECO:0000256" key="4">
    <source>
        <dbReference type="ARBA" id="ARBA00022605"/>
    </source>
</evidence>
<dbReference type="GO" id="GO:0005737">
    <property type="term" value="C:cytoplasm"/>
    <property type="evidence" value="ECO:0007669"/>
    <property type="project" value="TreeGrafter"/>
</dbReference>
<dbReference type="PANTHER" id="PTHR21225:SF10">
    <property type="entry name" value="PHOSPHO-2-DEHYDRO-3-DEOXYHEPTONATE ALDOLASE, TYR-SENSITIVE"/>
    <property type="match status" value="1"/>
</dbReference>
<sequence length="376" mass="42320">MMNLCCTFHLQYVYPICLKSYPDNLEQSSMHNKLTNANIENYHVLLTPNEVKEKLPLTETAAEIVLQFRCEIEKILDFQDRRKFIVVGPCSIHDPNAALEYAHKLKKLAERVQDKLLLIMRVYFEKPRTTVGWKGLINDPEMDDSFLVENGLLLARDLLIKLTELGLPTATEALDPIVPQYIGELITWAAIGARTTESQTHREMASGLSMPVGFKNGTDGNIQVALNALHSARMPHNFLGINPDGQVSVFETKGNAYGHVILRGGNQPNFDSESVRQVEEKLKQAKLPPRIVIDCSHGNTNKNYRLQSDVLENVVQQIVDGNTSIVGMMLESNLYEGNQPINCKREELKYGVSVTDPCIGWEQTEKIILAAYEKLN</sequence>
<dbReference type="NCBIfam" id="NF009396">
    <property type="entry name" value="PRK12756.1"/>
    <property type="match status" value="1"/>
</dbReference>
<dbReference type="HOGENOM" id="CLU_030903_0_1_3"/>
<protein>
    <recommendedName>
        <fullName evidence="8">Phospho-2-dehydro-3-deoxyheptonate aldolase</fullName>
        <ecNumber evidence="8">2.5.1.54</ecNumber>
    </recommendedName>
</protein>
<keyword evidence="4 8" id="KW-0028">Amino-acid biosynthesis</keyword>
<evidence type="ECO:0000256" key="2">
    <source>
        <dbReference type="ARBA" id="ARBA00004688"/>
    </source>
</evidence>
<dbReference type="UniPathway" id="UPA00053">
    <property type="reaction ID" value="UER00084"/>
</dbReference>